<keyword evidence="1" id="KW-1133">Transmembrane helix</keyword>
<sequence length="351" mass="39703">MSPLMKFLKTNFELLLNNPLSVLRFCLALFMGSGTVNKLKTVSSFDLYAADSLSKTWVVGLFPDDIFLYVHEMQGAFTILIIISALGAAFGFLGRFNLFMLALSSFLLGGLIEGLGNFDHNYSLPSQVLLILALVPGSMRISLDSLLLKKYPLFGAKADVQNADWGLHLVLTLVVVTYFTAGISKIRYGGTDWLDGSTLTFYLQNHDSRYASGSRQLLIANTTDSKTANFKDHYGFEAHTYGNYQRSKFNEKIADWLVSKPVLVSFFALMTLIIEVCGFVVFFNSKWRNAYLLTAIVMHTSIGILMGLYFTKYRLICFLLMDWKLIINTIEERYTRLAAKYRNSRQEVTHF</sequence>
<accession>A0A0F9L6N5</accession>
<evidence type="ECO:0008006" key="3">
    <source>
        <dbReference type="Google" id="ProtNLM"/>
    </source>
</evidence>
<name>A0A0F9L6N5_9ZZZZ</name>
<feature type="transmembrane region" description="Helical" evidence="1">
    <location>
        <begin position="262"/>
        <end position="284"/>
    </location>
</feature>
<gene>
    <name evidence="2" type="ORF">LCGC14_1313790</name>
</gene>
<evidence type="ECO:0000313" key="2">
    <source>
        <dbReference type="EMBL" id="KKM83006.1"/>
    </source>
</evidence>
<dbReference type="AlphaFoldDB" id="A0A0F9L6N5"/>
<protein>
    <recommendedName>
        <fullName evidence="3">HTTM domain-containing protein</fullName>
    </recommendedName>
</protein>
<feature type="transmembrane region" description="Helical" evidence="1">
    <location>
        <begin position="73"/>
        <end position="93"/>
    </location>
</feature>
<dbReference type="EMBL" id="LAZR01007780">
    <property type="protein sequence ID" value="KKM83006.1"/>
    <property type="molecule type" value="Genomic_DNA"/>
</dbReference>
<evidence type="ECO:0000256" key="1">
    <source>
        <dbReference type="SAM" id="Phobius"/>
    </source>
</evidence>
<proteinExistence type="predicted"/>
<reference evidence="2" key="1">
    <citation type="journal article" date="2015" name="Nature">
        <title>Complex archaea that bridge the gap between prokaryotes and eukaryotes.</title>
        <authorList>
            <person name="Spang A."/>
            <person name="Saw J.H."/>
            <person name="Jorgensen S.L."/>
            <person name="Zaremba-Niedzwiedzka K."/>
            <person name="Martijn J."/>
            <person name="Lind A.E."/>
            <person name="van Eijk R."/>
            <person name="Schleper C."/>
            <person name="Guy L."/>
            <person name="Ettema T.J."/>
        </authorList>
    </citation>
    <scope>NUCLEOTIDE SEQUENCE</scope>
</reference>
<feature type="transmembrane region" description="Helical" evidence="1">
    <location>
        <begin position="290"/>
        <end position="311"/>
    </location>
</feature>
<keyword evidence="1" id="KW-0472">Membrane</keyword>
<comment type="caution">
    <text evidence="2">The sequence shown here is derived from an EMBL/GenBank/DDBJ whole genome shotgun (WGS) entry which is preliminary data.</text>
</comment>
<keyword evidence="1" id="KW-0812">Transmembrane</keyword>
<organism evidence="2">
    <name type="scientific">marine sediment metagenome</name>
    <dbReference type="NCBI Taxonomy" id="412755"/>
    <lineage>
        <taxon>unclassified sequences</taxon>
        <taxon>metagenomes</taxon>
        <taxon>ecological metagenomes</taxon>
    </lineage>
</organism>